<evidence type="ECO:0000313" key="1">
    <source>
        <dbReference type="EMBL" id="KAK3278376.1"/>
    </source>
</evidence>
<organism evidence="1 2">
    <name type="scientific">Cymbomonas tetramitiformis</name>
    <dbReference type="NCBI Taxonomy" id="36881"/>
    <lineage>
        <taxon>Eukaryota</taxon>
        <taxon>Viridiplantae</taxon>
        <taxon>Chlorophyta</taxon>
        <taxon>Pyramimonadophyceae</taxon>
        <taxon>Pyramimonadales</taxon>
        <taxon>Pyramimonadaceae</taxon>
        <taxon>Cymbomonas</taxon>
    </lineage>
</organism>
<dbReference type="Proteomes" id="UP001190700">
    <property type="component" value="Unassembled WGS sequence"/>
</dbReference>
<reference evidence="1 2" key="1">
    <citation type="journal article" date="2015" name="Genome Biol. Evol.">
        <title>Comparative Genomics of a Bacterivorous Green Alga Reveals Evolutionary Causalities and Consequences of Phago-Mixotrophic Mode of Nutrition.</title>
        <authorList>
            <person name="Burns J.A."/>
            <person name="Paasch A."/>
            <person name="Narechania A."/>
            <person name="Kim E."/>
        </authorList>
    </citation>
    <scope>NUCLEOTIDE SEQUENCE [LARGE SCALE GENOMIC DNA]</scope>
    <source>
        <strain evidence="1 2">PLY_AMNH</strain>
    </source>
</reference>
<proteinExistence type="predicted"/>
<dbReference type="EMBL" id="LGRX02005493">
    <property type="protein sequence ID" value="KAK3278376.1"/>
    <property type="molecule type" value="Genomic_DNA"/>
</dbReference>
<protein>
    <submittedName>
        <fullName evidence="1">Uncharacterized protein</fullName>
    </submittedName>
</protein>
<keyword evidence="2" id="KW-1185">Reference proteome</keyword>
<comment type="caution">
    <text evidence="1">The sequence shown here is derived from an EMBL/GenBank/DDBJ whole genome shotgun (WGS) entry which is preliminary data.</text>
</comment>
<evidence type="ECO:0000313" key="2">
    <source>
        <dbReference type="Proteomes" id="UP001190700"/>
    </source>
</evidence>
<gene>
    <name evidence="1" type="ORF">CYMTET_13681</name>
</gene>
<name>A0AAE0GJ27_9CHLO</name>
<dbReference type="AlphaFoldDB" id="A0AAE0GJ27"/>
<sequence>MRTWSATRSVRRWRRGPESAEAPETEIAEFVEDVVLTEFQRTTRARPDSIISKAACPRVVEIVAPAMHKGDAPTLPASIRFSVRESGETASGTRTFVVLRESGYKMHDERGEDNADVWERKYVARGGIGREAFVERFYRDAGLRPLVPASAMRMPVLGKRHREEDDESPTYPGERLMELRSAETLRCEASGSHYSKPAVLHASGRVTPMACADARCPEHSEASEAATAASLKLSPAVVEYLASRVSENLRRGVYERCAGKSREGVTWTDSRAATVDPLTPWEVLLPDAKRLHENWGGIASEEALDAVAKALHEPHHTYDLARYLYLPFEVYISEEWRFHRKGAVPLDMRTVTMTVGYNYVAPGERLEEEVEADIEASHYAKI</sequence>
<accession>A0AAE0GJ27</accession>